<name>A0AAD1VP37_PELCU</name>
<feature type="chain" id="PRO_5042235665" evidence="6">
    <location>
        <begin position="22"/>
        <end position="228"/>
    </location>
</feature>
<dbReference type="PROSITE" id="PS50871">
    <property type="entry name" value="C1Q"/>
    <property type="match status" value="1"/>
</dbReference>
<keyword evidence="9" id="KW-1185">Reference proteome</keyword>
<evidence type="ECO:0000256" key="4">
    <source>
        <dbReference type="ARBA" id="ARBA00023119"/>
    </source>
</evidence>
<dbReference type="Gene3D" id="2.60.120.40">
    <property type="match status" value="1"/>
</dbReference>
<evidence type="ECO:0000256" key="1">
    <source>
        <dbReference type="ARBA" id="ARBA00004613"/>
    </source>
</evidence>
<reference evidence="8" key="1">
    <citation type="submission" date="2022-03" db="EMBL/GenBank/DDBJ databases">
        <authorList>
            <person name="Alioto T."/>
            <person name="Alioto T."/>
            <person name="Gomez Garrido J."/>
        </authorList>
    </citation>
    <scope>NUCLEOTIDE SEQUENCE</scope>
</reference>
<dbReference type="Pfam" id="PF00386">
    <property type="entry name" value="C1q"/>
    <property type="match status" value="1"/>
</dbReference>
<evidence type="ECO:0000313" key="8">
    <source>
        <dbReference type="EMBL" id="CAH2225202.1"/>
    </source>
</evidence>
<feature type="domain" description="C1q" evidence="7">
    <location>
        <begin position="99"/>
        <end position="228"/>
    </location>
</feature>
<dbReference type="EMBL" id="OW240912">
    <property type="protein sequence ID" value="CAH2225202.1"/>
    <property type="molecule type" value="Genomic_DNA"/>
</dbReference>
<feature type="signal peptide" evidence="6">
    <location>
        <begin position="1"/>
        <end position="21"/>
    </location>
</feature>
<evidence type="ECO:0000259" key="7">
    <source>
        <dbReference type="PROSITE" id="PS50871"/>
    </source>
</evidence>
<gene>
    <name evidence="8" type="ORF">PECUL_23A019090</name>
</gene>
<dbReference type="SMART" id="SM00110">
    <property type="entry name" value="C1Q"/>
    <property type="match status" value="1"/>
</dbReference>
<dbReference type="InterPro" id="IPR008160">
    <property type="entry name" value="Collagen"/>
</dbReference>
<dbReference type="InterPro" id="IPR008983">
    <property type="entry name" value="Tumour_necrosis_fac-like_dom"/>
</dbReference>
<dbReference type="PANTHER" id="PTHR15427:SF21">
    <property type="entry name" value="COMPLEMENT C1Q AND TUMOR NECROSIS FACTOR-RELATED PROTEIN 9A"/>
    <property type="match status" value="1"/>
</dbReference>
<dbReference type="GO" id="GO:0005581">
    <property type="term" value="C:collagen trimer"/>
    <property type="evidence" value="ECO:0007669"/>
    <property type="project" value="UniProtKB-KW"/>
</dbReference>
<protein>
    <submittedName>
        <fullName evidence="8">Adiponectin, partial</fullName>
    </submittedName>
</protein>
<keyword evidence="4" id="KW-0176">Collagen</keyword>
<feature type="compositionally biased region" description="Basic and acidic residues" evidence="5">
    <location>
        <begin position="51"/>
        <end position="69"/>
    </location>
</feature>
<organism evidence="8 9">
    <name type="scientific">Pelobates cultripes</name>
    <name type="common">Western spadefoot toad</name>
    <dbReference type="NCBI Taxonomy" id="61616"/>
    <lineage>
        <taxon>Eukaryota</taxon>
        <taxon>Metazoa</taxon>
        <taxon>Chordata</taxon>
        <taxon>Craniata</taxon>
        <taxon>Vertebrata</taxon>
        <taxon>Euteleostomi</taxon>
        <taxon>Amphibia</taxon>
        <taxon>Batrachia</taxon>
        <taxon>Anura</taxon>
        <taxon>Pelobatoidea</taxon>
        <taxon>Pelobatidae</taxon>
        <taxon>Pelobates</taxon>
    </lineage>
</organism>
<keyword evidence="3 6" id="KW-0732">Signal</keyword>
<feature type="region of interest" description="Disordered" evidence="5">
    <location>
        <begin position="38"/>
        <end position="92"/>
    </location>
</feature>
<dbReference type="PRINTS" id="PR00007">
    <property type="entry name" value="COMPLEMNTC1Q"/>
</dbReference>
<keyword evidence="2" id="KW-0964">Secreted</keyword>
<dbReference type="GO" id="GO:0005576">
    <property type="term" value="C:extracellular region"/>
    <property type="evidence" value="ECO:0007669"/>
    <property type="project" value="UniProtKB-SubCell"/>
</dbReference>
<evidence type="ECO:0000256" key="2">
    <source>
        <dbReference type="ARBA" id="ARBA00022525"/>
    </source>
</evidence>
<dbReference type="SUPFAM" id="SSF49842">
    <property type="entry name" value="TNF-like"/>
    <property type="match status" value="1"/>
</dbReference>
<dbReference type="InterPro" id="IPR050392">
    <property type="entry name" value="Collagen/C1q_domain"/>
</dbReference>
<dbReference type="FunFam" id="2.60.120.40:FF:000001">
    <property type="entry name" value="Complement C1q B chain"/>
    <property type="match status" value="1"/>
</dbReference>
<dbReference type="PANTHER" id="PTHR15427">
    <property type="entry name" value="EMILIN ELASTIN MICROFIBRIL INTERFACE-LOCATED PROTEIN ELASTIN MICROFIBRIL INTERFACER"/>
    <property type="match status" value="1"/>
</dbReference>
<dbReference type="InterPro" id="IPR001073">
    <property type="entry name" value="C1q_dom"/>
</dbReference>
<evidence type="ECO:0000256" key="3">
    <source>
        <dbReference type="ARBA" id="ARBA00022729"/>
    </source>
</evidence>
<dbReference type="Pfam" id="PF01391">
    <property type="entry name" value="Collagen"/>
    <property type="match status" value="1"/>
</dbReference>
<evidence type="ECO:0000256" key="5">
    <source>
        <dbReference type="SAM" id="MobiDB-lite"/>
    </source>
</evidence>
<dbReference type="Proteomes" id="UP001295444">
    <property type="component" value="Chromosome 01"/>
</dbReference>
<sequence length="228" mass="24707">MSRNIFLVFILLISEWHSGECEPLTTRNNECVAGVPGIPGTPGTNGLHGPPGKDGKDGLPGERGEKGEIGRPGATGPPGKVGPPGIPGFPAKQETGELVKKNVYAFHVGLTTSAPPSGTPIKFTKVFYNDEKLYKVETGKFIAPVDGLYFFTYQITVYSKNVHITLRRNGNIVQYMYHVYSTSTHQASGSSILNLKKQDEVWLQDVDGNNGLYADSNDDSTFSGFLIQ</sequence>
<proteinExistence type="predicted"/>
<evidence type="ECO:0000313" key="9">
    <source>
        <dbReference type="Proteomes" id="UP001295444"/>
    </source>
</evidence>
<accession>A0AAD1VP37</accession>
<dbReference type="AlphaFoldDB" id="A0AAD1VP37"/>
<evidence type="ECO:0000256" key="6">
    <source>
        <dbReference type="SAM" id="SignalP"/>
    </source>
</evidence>
<comment type="subcellular location">
    <subcellularLocation>
        <location evidence="1">Secreted</location>
    </subcellularLocation>
</comment>